<protein>
    <submittedName>
        <fullName evidence="3">Uncharacterized protein</fullName>
    </submittedName>
</protein>
<feature type="transmembrane region" description="Helical" evidence="2">
    <location>
        <begin position="184"/>
        <end position="202"/>
    </location>
</feature>
<dbReference type="PANTHER" id="PTHR35394">
    <property type="entry name" value="DUF3176 DOMAIN-CONTAINING PROTEIN"/>
    <property type="match status" value="1"/>
</dbReference>
<gene>
    <name evidence="3" type="ORF">CKAH01_04478</name>
</gene>
<keyword evidence="2" id="KW-0472">Membrane</keyword>
<dbReference type="Pfam" id="PF11374">
    <property type="entry name" value="DUF3176"/>
    <property type="match status" value="1"/>
</dbReference>
<evidence type="ECO:0000313" key="3">
    <source>
        <dbReference type="EMBL" id="KAK2770135.1"/>
    </source>
</evidence>
<feature type="compositionally biased region" description="Polar residues" evidence="1">
    <location>
        <begin position="1"/>
        <end position="11"/>
    </location>
</feature>
<keyword evidence="4" id="KW-1185">Reference proteome</keyword>
<dbReference type="PANTHER" id="PTHR35394:SF5">
    <property type="entry name" value="DUF3176 DOMAIN-CONTAINING PROTEIN"/>
    <property type="match status" value="1"/>
</dbReference>
<comment type="caution">
    <text evidence="3">The sequence shown here is derived from an EMBL/GenBank/DDBJ whole genome shotgun (WGS) entry which is preliminary data.</text>
</comment>
<evidence type="ECO:0000256" key="2">
    <source>
        <dbReference type="SAM" id="Phobius"/>
    </source>
</evidence>
<evidence type="ECO:0000256" key="1">
    <source>
        <dbReference type="SAM" id="MobiDB-lite"/>
    </source>
</evidence>
<organism evidence="3 4">
    <name type="scientific">Colletotrichum kahawae</name>
    <name type="common">Coffee berry disease fungus</name>
    <dbReference type="NCBI Taxonomy" id="34407"/>
    <lineage>
        <taxon>Eukaryota</taxon>
        <taxon>Fungi</taxon>
        <taxon>Dikarya</taxon>
        <taxon>Ascomycota</taxon>
        <taxon>Pezizomycotina</taxon>
        <taxon>Sordariomycetes</taxon>
        <taxon>Hypocreomycetidae</taxon>
        <taxon>Glomerellales</taxon>
        <taxon>Glomerellaceae</taxon>
        <taxon>Colletotrichum</taxon>
        <taxon>Colletotrichum gloeosporioides species complex</taxon>
    </lineage>
</organism>
<feature type="region of interest" description="Disordered" evidence="1">
    <location>
        <begin position="1"/>
        <end position="69"/>
    </location>
</feature>
<feature type="transmembrane region" description="Helical" evidence="2">
    <location>
        <begin position="81"/>
        <end position="105"/>
    </location>
</feature>
<keyword evidence="2" id="KW-0812">Transmembrane</keyword>
<dbReference type="InterPro" id="IPR021514">
    <property type="entry name" value="DUF3176"/>
</dbReference>
<feature type="transmembrane region" description="Helical" evidence="2">
    <location>
        <begin position="117"/>
        <end position="138"/>
    </location>
</feature>
<dbReference type="Proteomes" id="UP001281614">
    <property type="component" value="Unassembled WGS sequence"/>
</dbReference>
<accession>A0AAD9YIX5</accession>
<evidence type="ECO:0000313" key="4">
    <source>
        <dbReference type="Proteomes" id="UP001281614"/>
    </source>
</evidence>
<dbReference type="EMBL" id="VYYT01000101">
    <property type="protein sequence ID" value="KAK2770135.1"/>
    <property type="molecule type" value="Genomic_DNA"/>
</dbReference>
<name>A0AAD9YIX5_COLKA</name>
<keyword evidence="2" id="KW-1133">Transmembrane helix</keyword>
<feature type="compositionally biased region" description="Polar residues" evidence="1">
    <location>
        <begin position="30"/>
        <end position="47"/>
    </location>
</feature>
<sequence>MSSKCLNSNHAPQEGREVIARSSLEDAGQASHSTNSSHPTKVNSQASIPEADASSGRNTSSQAETESINTKHRSSSVFQSWLLELLALLVSLTSFGTITAILSKYDQEVQPEFTHNININTLIAILSTIVRATLLYTLSQVIGQAKWAWMAESSRPLRDVERFDEAGKGAWGSLKFFSPKRNHISTLVGSFVVIASYAIGPFSQQASSTYSCDQVVGDVKLLIAARVHVDYRSGRYRSYRINPGYEVPPDMAAAVMTGMRYGETNVSLSISNLFECKSGNCTFPTMTGITHTSTGICNTCTDITEAMEKSNNEENGTDYFTTHKGSVPVTWPARTKEYRNHDSIGLSVTSIPDYSTWDAEWEAKITITTFTANGCTDNTSSNGLIERQCDRKFGSISHTDGRSPGRDVSVLAANCGLHPCLRHYSSEIINGVLNEKLVSSEKIPIDDEGNLAMRMTEPCLNDGKWYFASNLSQALPEDGMENPWSVNGEPPLVCARYLSSETISMIEVFMNETISGSCWYQWAGLNYQITDGLRPGPIRPNEVLELMRCDKWWLEPLYNDGNATLETISASLDVVATIMTNYMRATSGEFVNGSATSSFICIRADWLWLTYPGILMILTAYLLMDEIIRGCRDHSKNPVWKSAILPLLFYNVEPKLGRAGSNIKTNTEETLPLLDLSQLEKLADGMAVRFVKDRNSPAFVAEEKVEMSAEKKGRRHQEA</sequence>
<feature type="compositionally biased region" description="Polar residues" evidence="1">
    <location>
        <begin position="55"/>
        <end position="68"/>
    </location>
</feature>
<dbReference type="AlphaFoldDB" id="A0AAD9YIX5"/>
<reference evidence="3" key="1">
    <citation type="submission" date="2023-02" db="EMBL/GenBank/DDBJ databases">
        <title>Colletotrichum kahawae CIFC_Que2 genome sequencing and assembly.</title>
        <authorList>
            <person name="Baroncelli R."/>
        </authorList>
    </citation>
    <scope>NUCLEOTIDE SEQUENCE</scope>
    <source>
        <strain evidence="3">CIFC_Que2</strain>
    </source>
</reference>
<proteinExistence type="predicted"/>